<protein>
    <recommendedName>
        <fullName evidence="4">Retrotransposon gag domain-containing protein</fullName>
    </recommendedName>
</protein>
<dbReference type="EMBL" id="JANEYF010002058">
    <property type="protein sequence ID" value="KAJ8951996.1"/>
    <property type="molecule type" value="Genomic_DNA"/>
</dbReference>
<evidence type="ECO:0000313" key="3">
    <source>
        <dbReference type="Proteomes" id="UP001162156"/>
    </source>
</evidence>
<feature type="region of interest" description="Disordered" evidence="1">
    <location>
        <begin position="270"/>
        <end position="349"/>
    </location>
</feature>
<dbReference type="SUPFAM" id="SSF50630">
    <property type="entry name" value="Acid proteases"/>
    <property type="match status" value="1"/>
</dbReference>
<reference evidence="2" key="1">
    <citation type="journal article" date="2023" name="Insect Mol. Biol.">
        <title>Genome sequencing provides insights into the evolution of gene families encoding plant cell wall-degrading enzymes in longhorned beetles.</title>
        <authorList>
            <person name="Shin N.R."/>
            <person name="Okamura Y."/>
            <person name="Kirsch R."/>
            <person name="Pauchet Y."/>
        </authorList>
    </citation>
    <scope>NUCLEOTIDE SEQUENCE</scope>
    <source>
        <strain evidence="2">RBIC_L_NR</strain>
    </source>
</reference>
<dbReference type="InterPro" id="IPR021109">
    <property type="entry name" value="Peptidase_aspartic_dom_sf"/>
</dbReference>
<name>A0AAV8YK40_9CUCU</name>
<dbReference type="AlphaFoldDB" id="A0AAV8YK40"/>
<comment type="caution">
    <text evidence="2">The sequence shown here is derived from an EMBL/GenBank/DDBJ whole genome shotgun (WGS) entry which is preliminary data.</text>
</comment>
<feature type="compositionally biased region" description="Polar residues" evidence="1">
    <location>
        <begin position="320"/>
        <end position="333"/>
    </location>
</feature>
<evidence type="ECO:0008006" key="4">
    <source>
        <dbReference type="Google" id="ProtNLM"/>
    </source>
</evidence>
<gene>
    <name evidence="2" type="ORF">NQ314_007614</name>
</gene>
<keyword evidence="3" id="KW-1185">Reference proteome</keyword>
<accession>A0AAV8YK40</accession>
<sequence length="589" mass="67531">MATEEEKKEQMDSIEDTGNIELGDLRLSWIYKLKKDQIDAELGKFRLDLTGTVEEKKRRLIRFIREGCTSPLPPAIFPSIPPPFPLQPPPVARATAALPYRLAPESPALDPWQVHKWNTHFNGKGDPAAFLERLDEICSYTNIRKEQLLPVLPELLQGPALLWYRNNKAHWDTWAKFTRDFRTFYFPKPDEPATNYLTDLQTLVRRHGDLNPEQELRWLYRNLLPDYRQYIRRNDFTDVSSLSAKIKEFELLRQEVRQVYDGKEPISRRNTARRFENRSPEQYSVPLRQAESHPVVERPVPMPRNTRLPATPREEPPNILRQQDTPTAPQTAPRTYRSPEPSENRKSTTAATYDRNICWRCGRTGHFRSEVSFPAQNGKLNGDRTDTRQVRSRNMTASVDTAAARPDNRPHVKVQMFGRTFSALVDTGAVRSYLGDRIQEVCDQLHIAADDSPNLSSDLVLGMDILSQYRFQINPSAGTVLLNDRPISEPLAAPSSPLGGISLTLSQPEEEQLARPQLSAGEHEDYLKLNLNIEDIVVKKLTRNPEEAVFSSFKIGAPKVFANKLFSEDTWFEGIRVTEFHKKRNGSRN</sequence>
<dbReference type="Proteomes" id="UP001162156">
    <property type="component" value="Unassembled WGS sequence"/>
</dbReference>
<proteinExistence type="predicted"/>
<evidence type="ECO:0000256" key="1">
    <source>
        <dbReference type="SAM" id="MobiDB-lite"/>
    </source>
</evidence>
<evidence type="ECO:0000313" key="2">
    <source>
        <dbReference type="EMBL" id="KAJ8951996.1"/>
    </source>
</evidence>
<organism evidence="2 3">
    <name type="scientific">Rhamnusium bicolor</name>
    <dbReference type="NCBI Taxonomy" id="1586634"/>
    <lineage>
        <taxon>Eukaryota</taxon>
        <taxon>Metazoa</taxon>
        <taxon>Ecdysozoa</taxon>
        <taxon>Arthropoda</taxon>
        <taxon>Hexapoda</taxon>
        <taxon>Insecta</taxon>
        <taxon>Pterygota</taxon>
        <taxon>Neoptera</taxon>
        <taxon>Endopterygota</taxon>
        <taxon>Coleoptera</taxon>
        <taxon>Polyphaga</taxon>
        <taxon>Cucujiformia</taxon>
        <taxon>Chrysomeloidea</taxon>
        <taxon>Cerambycidae</taxon>
        <taxon>Lepturinae</taxon>
        <taxon>Rhagiini</taxon>
        <taxon>Rhamnusium</taxon>
    </lineage>
</organism>
<feature type="compositionally biased region" description="Basic and acidic residues" evidence="1">
    <location>
        <begin position="270"/>
        <end position="279"/>
    </location>
</feature>